<evidence type="ECO:0000259" key="1">
    <source>
        <dbReference type="Pfam" id="PF20248"/>
    </source>
</evidence>
<dbReference type="InterPro" id="IPR046538">
    <property type="entry name" value="DUF6603"/>
</dbReference>
<dbReference type="EMBL" id="JAAMPI010000019">
    <property type="protein sequence ID" value="KAF4637545.1"/>
    <property type="molecule type" value="Genomic_DNA"/>
</dbReference>
<evidence type="ECO:0000313" key="2">
    <source>
        <dbReference type="EMBL" id="KAF4637545.1"/>
    </source>
</evidence>
<dbReference type="Pfam" id="PF20248">
    <property type="entry name" value="DUF6603"/>
    <property type="match status" value="1"/>
</dbReference>
<name>A0A8H4WAC0_9HELO</name>
<accession>A0A8H4WAC0</accession>
<organism evidence="2 3">
    <name type="scientific">Cudoniella acicularis</name>
    <dbReference type="NCBI Taxonomy" id="354080"/>
    <lineage>
        <taxon>Eukaryota</taxon>
        <taxon>Fungi</taxon>
        <taxon>Dikarya</taxon>
        <taxon>Ascomycota</taxon>
        <taxon>Pezizomycotina</taxon>
        <taxon>Leotiomycetes</taxon>
        <taxon>Helotiales</taxon>
        <taxon>Tricladiaceae</taxon>
        <taxon>Cudoniella</taxon>
    </lineage>
</organism>
<proteinExistence type="predicted"/>
<feature type="domain" description="DUF6603" evidence="1">
    <location>
        <begin position="82"/>
        <end position="241"/>
    </location>
</feature>
<dbReference type="AlphaFoldDB" id="A0A8H4WAC0"/>
<sequence>MQDSILSSPLRDNPDSDWHTPVRVATAAVLHALDPIYHVSNLRKDWDLRWNTGGGGHRTMWHTGRMVQDKSSTADGYKPSTDVNLDGLAISFTEPPIIVAGIFDYVGEMYYGGIGIEFAPYLFEAAGGYGPLVILEFAEISDIAGGFGYNSKLTLPTASQVPQFPFIGSNMSVKTGPTPMDTIKTLTDGMWINATNNSLWFGVGSRVTAFNILSFDAVIVLEFNPNLVLGIFADCNFAIPKGSPGIESVVKSVPVALWGPYIPKRDPTNPSFDPAELTNGSDSLTIDHQMDVRITVPSPTISDNIIPTFNTIAACAEIIDHLHDASPATVAASAEWNPIAPLSNSNDPSAQWSAVSGKWVNPTMGKAAAENFLAGFVKVIGWNTLAESTGFLRPEGDP</sequence>
<protein>
    <recommendedName>
        <fullName evidence="1">DUF6603 domain-containing protein</fullName>
    </recommendedName>
</protein>
<keyword evidence="3" id="KW-1185">Reference proteome</keyword>
<dbReference type="Proteomes" id="UP000566819">
    <property type="component" value="Unassembled WGS sequence"/>
</dbReference>
<comment type="caution">
    <text evidence="2">The sequence shown here is derived from an EMBL/GenBank/DDBJ whole genome shotgun (WGS) entry which is preliminary data.</text>
</comment>
<gene>
    <name evidence="2" type="ORF">G7Y89_g532</name>
</gene>
<evidence type="ECO:0000313" key="3">
    <source>
        <dbReference type="Proteomes" id="UP000566819"/>
    </source>
</evidence>
<dbReference type="OrthoDB" id="5352492at2759"/>
<reference evidence="2 3" key="1">
    <citation type="submission" date="2020-03" db="EMBL/GenBank/DDBJ databases">
        <title>Draft Genome Sequence of Cudoniella acicularis.</title>
        <authorList>
            <person name="Buettner E."/>
            <person name="Kellner H."/>
        </authorList>
    </citation>
    <scope>NUCLEOTIDE SEQUENCE [LARGE SCALE GENOMIC DNA]</scope>
    <source>
        <strain evidence="2 3">DSM 108380</strain>
    </source>
</reference>